<feature type="transmembrane region" description="Helical" evidence="1">
    <location>
        <begin position="9"/>
        <end position="28"/>
    </location>
</feature>
<evidence type="ECO:0000313" key="2">
    <source>
        <dbReference type="EMBL" id="KKN43186.1"/>
    </source>
</evidence>
<dbReference type="EMBL" id="LAZR01001528">
    <property type="protein sequence ID" value="KKN43186.1"/>
    <property type="molecule type" value="Genomic_DNA"/>
</dbReference>
<keyword evidence="1" id="KW-1133">Transmembrane helix</keyword>
<proteinExistence type="predicted"/>
<organism evidence="2">
    <name type="scientific">marine sediment metagenome</name>
    <dbReference type="NCBI Taxonomy" id="412755"/>
    <lineage>
        <taxon>unclassified sequences</taxon>
        <taxon>metagenomes</taxon>
        <taxon>ecological metagenomes</taxon>
    </lineage>
</organism>
<dbReference type="AlphaFoldDB" id="A0A0F9T2G4"/>
<evidence type="ECO:0000256" key="1">
    <source>
        <dbReference type="SAM" id="Phobius"/>
    </source>
</evidence>
<name>A0A0F9T2G4_9ZZZZ</name>
<reference evidence="2" key="1">
    <citation type="journal article" date="2015" name="Nature">
        <title>Complex archaea that bridge the gap between prokaryotes and eukaryotes.</title>
        <authorList>
            <person name="Spang A."/>
            <person name="Saw J.H."/>
            <person name="Jorgensen S.L."/>
            <person name="Zaremba-Niedzwiedzka K."/>
            <person name="Martijn J."/>
            <person name="Lind A.E."/>
            <person name="van Eijk R."/>
            <person name="Schleper C."/>
            <person name="Guy L."/>
            <person name="Ettema T.J."/>
        </authorList>
    </citation>
    <scope>NUCLEOTIDE SEQUENCE</scope>
</reference>
<sequence>MNKGERKPLIAIAAGVWLVALVMALIYFSGPGIGVVGQGDGIVSLGVTHFSGMEISGDETDELVVNQTSSGDIVEFRDGGSVVARIADGGASTWTGVINADAGIDFNGFADAVILDADGDTTISSDVEDTIEFEINSANDFKMTANLFTAYSGSTVTTNAINETTAGSGVAIEEVTFNDAAGADSAATNEHTEVAFTTPIDTTGINTHNALTIDLAIGASTGGTNHVRGLEIDGVSGDPQVIESAIVVGAGWDYAFDTTLPIVSTAQTYYDDFMGNTIRDEWALDSGSTASDPALDQQQFGVIAFTTNADSAYADDFSAITLGLHWSADQGSLVFETRLRHVTNITAQAVCFGLTDVQADEQWAAIDGSDVVTIAANDGVAFCFDDTATSKQWFALGVDGTTPSTGNGAVGAGSAPVAGTFQIFRIEVDAAGEDARFYIDGALVATLTANVVNVGVLLTPFLNIDNLGDPVDVIDMDYIYISAARS</sequence>
<accession>A0A0F9T2G4</accession>
<gene>
    <name evidence="2" type="ORF">LCGC14_0705670</name>
</gene>
<protein>
    <submittedName>
        <fullName evidence="2">Uncharacterized protein</fullName>
    </submittedName>
</protein>
<keyword evidence="1" id="KW-0472">Membrane</keyword>
<comment type="caution">
    <text evidence="2">The sequence shown here is derived from an EMBL/GenBank/DDBJ whole genome shotgun (WGS) entry which is preliminary data.</text>
</comment>
<keyword evidence="1" id="KW-0812">Transmembrane</keyword>